<name>A0A927LCG0_9ACTN</name>
<evidence type="ECO:0000313" key="4">
    <source>
        <dbReference type="Proteomes" id="UP000661025"/>
    </source>
</evidence>
<protein>
    <submittedName>
        <fullName evidence="3">Uncharacterized protein</fullName>
    </submittedName>
</protein>
<reference evidence="3" key="1">
    <citation type="submission" date="2020-09" db="EMBL/GenBank/DDBJ databases">
        <title>Streptomyces canutascabiei sp. nov., which causes potato common scab and is distributed across the world.</title>
        <authorList>
            <person name="Nguyen H.P."/>
            <person name="Weisberg A.J."/>
            <person name="Chang J.H."/>
            <person name="Clarke C.R."/>
        </authorList>
    </citation>
    <scope>NUCLEOTIDE SEQUENCE</scope>
    <source>
        <strain evidence="3">ID-01-6.2a</strain>
    </source>
</reference>
<gene>
    <name evidence="3" type="ORF">IHE70_40615</name>
</gene>
<sequence>MLDQTRAGHANDSNRSVTRVRRFLASTAAAWATVLMLTVPAQAVTTPADPPAPAITQQAAPSPVEPAAPASQQPTPTPLYDTQPPGVSAYLPVETLITILIIVAVFVLGLRYGPALASAGIKALLRIFQSPPPPQ</sequence>
<dbReference type="AlphaFoldDB" id="A0A927LCG0"/>
<keyword evidence="2" id="KW-0472">Membrane</keyword>
<feature type="transmembrane region" description="Helical" evidence="2">
    <location>
        <begin position="23"/>
        <end position="43"/>
    </location>
</feature>
<keyword evidence="2" id="KW-0812">Transmembrane</keyword>
<organism evidence="3 4">
    <name type="scientific">Streptomyces caniscabiei</name>
    <dbReference type="NCBI Taxonomy" id="2746961"/>
    <lineage>
        <taxon>Bacteria</taxon>
        <taxon>Bacillati</taxon>
        <taxon>Actinomycetota</taxon>
        <taxon>Actinomycetes</taxon>
        <taxon>Kitasatosporales</taxon>
        <taxon>Streptomycetaceae</taxon>
        <taxon>Streptomyces</taxon>
    </lineage>
</organism>
<dbReference type="RefSeq" id="WP_143674327.1">
    <property type="nucleotide sequence ID" value="NZ_JACYXT010000025.1"/>
</dbReference>
<feature type="region of interest" description="Disordered" evidence="1">
    <location>
        <begin position="46"/>
        <end position="84"/>
    </location>
</feature>
<comment type="caution">
    <text evidence="3">The sequence shown here is derived from an EMBL/GenBank/DDBJ whole genome shotgun (WGS) entry which is preliminary data.</text>
</comment>
<dbReference type="EMBL" id="JACYXT010000025">
    <property type="protein sequence ID" value="MBD9729385.1"/>
    <property type="molecule type" value="Genomic_DNA"/>
</dbReference>
<accession>A0A927LCG0</accession>
<keyword evidence="2" id="KW-1133">Transmembrane helix</keyword>
<feature type="compositionally biased region" description="Low complexity" evidence="1">
    <location>
        <begin position="54"/>
        <end position="74"/>
    </location>
</feature>
<evidence type="ECO:0000256" key="2">
    <source>
        <dbReference type="SAM" id="Phobius"/>
    </source>
</evidence>
<evidence type="ECO:0000313" key="3">
    <source>
        <dbReference type="EMBL" id="MBD9729385.1"/>
    </source>
</evidence>
<feature type="transmembrane region" description="Helical" evidence="2">
    <location>
        <begin position="89"/>
        <end position="110"/>
    </location>
</feature>
<proteinExistence type="predicted"/>
<dbReference type="Proteomes" id="UP000661025">
    <property type="component" value="Unassembled WGS sequence"/>
</dbReference>
<evidence type="ECO:0000256" key="1">
    <source>
        <dbReference type="SAM" id="MobiDB-lite"/>
    </source>
</evidence>